<keyword evidence="3" id="KW-1185">Reference proteome</keyword>
<dbReference type="Gene3D" id="2.60.40.10">
    <property type="entry name" value="Immunoglobulins"/>
    <property type="match status" value="1"/>
</dbReference>
<feature type="domain" description="Fibronectin type-III" evidence="1">
    <location>
        <begin position="22"/>
        <end position="121"/>
    </location>
</feature>
<name>A0ABY7EB60_MYAAR</name>
<dbReference type="InterPro" id="IPR003961">
    <property type="entry name" value="FN3_dom"/>
</dbReference>
<dbReference type="InterPro" id="IPR036116">
    <property type="entry name" value="FN3_sf"/>
</dbReference>
<reference evidence="2" key="1">
    <citation type="submission" date="2022-11" db="EMBL/GenBank/DDBJ databases">
        <title>Centuries of genome instability and evolution in soft-shell clam transmissible cancer (bioRxiv).</title>
        <authorList>
            <person name="Hart S.F.M."/>
            <person name="Yonemitsu M.A."/>
            <person name="Giersch R.M."/>
            <person name="Beal B.F."/>
            <person name="Arriagada G."/>
            <person name="Davis B.W."/>
            <person name="Ostrander E.A."/>
            <person name="Goff S.P."/>
            <person name="Metzger M.J."/>
        </authorList>
    </citation>
    <scope>NUCLEOTIDE SEQUENCE</scope>
    <source>
        <strain evidence="2">MELC-2E11</strain>
        <tissue evidence="2">Siphon/mantle</tissue>
    </source>
</reference>
<dbReference type="SMART" id="SM00060">
    <property type="entry name" value="FN3"/>
    <property type="match status" value="1"/>
</dbReference>
<dbReference type="PROSITE" id="PS50853">
    <property type="entry name" value="FN3"/>
    <property type="match status" value="1"/>
</dbReference>
<protein>
    <recommendedName>
        <fullName evidence="1">Fibronectin type-III domain-containing protein</fullName>
    </recommendedName>
</protein>
<feature type="non-terminal residue" evidence="2">
    <location>
        <position position="1"/>
    </location>
</feature>
<dbReference type="CDD" id="cd00063">
    <property type="entry name" value="FN3"/>
    <property type="match status" value="1"/>
</dbReference>
<dbReference type="Pfam" id="PF00041">
    <property type="entry name" value="fn3"/>
    <property type="match status" value="1"/>
</dbReference>
<sequence length="121" mass="13764">MTNEYGTHIAHYQLKANGHPEMPTNVSISDVTYDSVTITWTSGFDMGSSQHFIVMKNFNGNSFSSLSQWIEDNSTTHGVNQTWTYTLTGLQSDTFYNISMVAQNNWFMSAFSRPPVTFWTQ</sequence>
<evidence type="ECO:0000313" key="2">
    <source>
        <dbReference type="EMBL" id="WAR06042.1"/>
    </source>
</evidence>
<dbReference type="SUPFAM" id="SSF49265">
    <property type="entry name" value="Fibronectin type III"/>
    <property type="match status" value="1"/>
</dbReference>
<dbReference type="Proteomes" id="UP001164746">
    <property type="component" value="Chromosome 5"/>
</dbReference>
<dbReference type="EMBL" id="CP111016">
    <property type="protein sequence ID" value="WAR06042.1"/>
    <property type="molecule type" value="Genomic_DNA"/>
</dbReference>
<organism evidence="2 3">
    <name type="scientific">Mya arenaria</name>
    <name type="common">Soft-shell clam</name>
    <dbReference type="NCBI Taxonomy" id="6604"/>
    <lineage>
        <taxon>Eukaryota</taxon>
        <taxon>Metazoa</taxon>
        <taxon>Spiralia</taxon>
        <taxon>Lophotrochozoa</taxon>
        <taxon>Mollusca</taxon>
        <taxon>Bivalvia</taxon>
        <taxon>Autobranchia</taxon>
        <taxon>Heteroconchia</taxon>
        <taxon>Euheterodonta</taxon>
        <taxon>Imparidentia</taxon>
        <taxon>Neoheterodontei</taxon>
        <taxon>Myida</taxon>
        <taxon>Myoidea</taxon>
        <taxon>Myidae</taxon>
        <taxon>Mya</taxon>
    </lineage>
</organism>
<dbReference type="InterPro" id="IPR013783">
    <property type="entry name" value="Ig-like_fold"/>
</dbReference>
<gene>
    <name evidence="2" type="ORF">MAR_021411</name>
</gene>
<accession>A0ABY7EB60</accession>
<evidence type="ECO:0000313" key="3">
    <source>
        <dbReference type="Proteomes" id="UP001164746"/>
    </source>
</evidence>
<evidence type="ECO:0000259" key="1">
    <source>
        <dbReference type="PROSITE" id="PS50853"/>
    </source>
</evidence>
<proteinExistence type="predicted"/>